<dbReference type="RefSeq" id="WP_404800061.1">
    <property type="nucleotide sequence ID" value="NZ_CP040449.1"/>
</dbReference>
<comment type="subcellular location">
    <subcellularLocation>
        <location evidence="1">Cell membrane</location>
        <topology evidence="1">Multi-pass membrane protein</topology>
    </subcellularLocation>
</comment>
<keyword evidence="9" id="KW-1185">Reference proteome</keyword>
<dbReference type="KEGG" id="asim:FE240_06355"/>
<evidence type="ECO:0000256" key="5">
    <source>
        <dbReference type="ARBA" id="ARBA00022989"/>
    </source>
</evidence>
<dbReference type="PANTHER" id="PTHR34856">
    <property type="entry name" value="PROTEIN NRFD"/>
    <property type="match status" value="1"/>
</dbReference>
<evidence type="ECO:0000256" key="6">
    <source>
        <dbReference type="ARBA" id="ARBA00023136"/>
    </source>
</evidence>
<dbReference type="Proteomes" id="UP000594034">
    <property type="component" value="Chromosome"/>
</dbReference>
<organism evidence="8 9">
    <name type="scientific">Aeromonas simiae</name>
    <dbReference type="NCBI Taxonomy" id="218936"/>
    <lineage>
        <taxon>Bacteria</taxon>
        <taxon>Pseudomonadati</taxon>
        <taxon>Pseudomonadota</taxon>
        <taxon>Gammaproteobacteria</taxon>
        <taxon>Aeromonadales</taxon>
        <taxon>Aeromonadaceae</taxon>
        <taxon>Aeromonas</taxon>
    </lineage>
</organism>
<feature type="transmembrane region" description="Helical" evidence="7">
    <location>
        <begin position="20"/>
        <end position="40"/>
    </location>
</feature>
<accession>A0A5J6WU52</accession>
<feature type="transmembrane region" description="Helical" evidence="7">
    <location>
        <begin position="153"/>
        <end position="172"/>
    </location>
</feature>
<name>A0A5J6WU52_9GAMM</name>
<feature type="transmembrane region" description="Helical" evidence="7">
    <location>
        <begin position="97"/>
        <end position="124"/>
    </location>
</feature>
<dbReference type="EC" id="1.7.2.2" evidence="8"/>
<dbReference type="EMBL" id="CP040449">
    <property type="protein sequence ID" value="QFI54350.1"/>
    <property type="molecule type" value="Genomic_DNA"/>
</dbReference>
<feature type="transmembrane region" description="Helical" evidence="7">
    <location>
        <begin position="225"/>
        <end position="244"/>
    </location>
</feature>
<evidence type="ECO:0000313" key="9">
    <source>
        <dbReference type="Proteomes" id="UP000594034"/>
    </source>
</evidence>
<gene>
    <name evidence="8" type="primary">nrfD</name>
    <name evidence="8" type="ORF">FE240_06355</name>
</gene>
<feature type="transmembrane region" description="Helical" evidence="7">
    <location>
        <begin position="264"/>
        <end position="285"/>
    </location>
</feature>
<dbReference type="InterPro" id="IPR005614">
    <property type="entry name" value="NrfD-like"/>
</dbReference>
<dbReference type="InterPro" id="IPR052049">
    <property type="entry name" value="Electron_transfer_protein"/>
</dbReference>
<feature type="transmembrane region" description="Helical" evidence="7">
    <location>
        <begin position="52"/>
        <end position="77"/>
    </location>
</feature>
<keyword evidence="3" id="KW-1003">Cell membrane</keyword>
<feature type="transmembrane region" description="Helical" evidence="7">
    <location>
        <begin position="184"/>
        <end position="204"/>
    </location>
</feature>
<evidence type="ECO:0000256" key="2">
    <source>
        <dbReference type="ARBA" id="ARBA00008929"/>
    </source>
</evidence>
<dbReference type="PANTHER" id="PTHR34856:SF2">
    <property type="entry name" value="PROTEIN NRFD"/>
    <property type="match status" value="1"/>
</dbReference>
<keyword evidence="8" id="KW-0560">Oxidoreductase</keyword>
<keyword evidence="6 7" id="KW-0472">Membrane</keyword>
<evidence type="ECO:0000313" key="8">
    <source>
        <dbReference type="EMBL" id="QFI54350.1"/>
    </source>
</evidence>
<dbReference type="InterPro" id="IPR017566">
    <property type="entry name" value="NrfD"/>
</dbReference>
<reference evidence="8 9" key="1">
    <citation type="submission" date="2019-05" db="EMBL/GenBank/DDBJ databases">
        <title>OXA-830, a novel chromosomally encoded expanded-spectrum class D beta-lactamase in Aeromonas simiae.</title>
        <authorList>
            <person name="Zhou W."/>
            <person name="Chen Q."/>
        </authorList>
    </citation>
    <scope>NUCLEOTIDE SEQUENCE [LARGE SCALE GENOMIC DNA]</scope>
    <source>
        <strain evidence="8 9">A6</strain>
    </source>
</reference>
<dbReference type="Pfam" id="PF03916">
    <property type="entry name" value="NrfD"/>
    <property type="match status" value="1"/>
</dbReference>
<keyword evidence="4 7" id="KW-0812">Transmembrane</keyword>
<evidence type="ECO:0000256" key="7">
    <source>
        <dbReference type="SAM" id="Phobius"/>
    </source>
</evidence>
<comment type="similarity">
    <text evidence="2">Belongs to the NrfD family.</text>
</comment>
<protein>
    <submittedName>
        <fullName evidence="8">Cytochrome c nitrite reductase subunit NrfD</fullName>
        <ecNumber evidence="8">1.7.2.2</ecNumber>
    </submittedName>
</protein>
<dbReference type="Gene3D" id="1.20.1630.10">
    <property type="entry name" value="Formate dehydrogenase/DMSO reductase domain"/>
    <property type="match status" value="1"/>
</dbReference>
<dbReference type="GO" id="GO:0042279">
    <property type="term" value="F:nitrite reductase (cytochrome, ammonia-forming) activity"/>
    <property type="evidence" value="ECO:0007669"/>
    <property type="project" value="UniProtKB-EC"/>
</dbReference>
<proteinExistence type="inferred from homology"/>
<evidence type="ECO:0000256" key="4">
    <source>
        <dbReference type="ARBA" id="ARBA00022692"/>
    </source>
</evidence>
<keyword evidence="5 7" id="KW-1133">Transmembrane helix</keyword>
<feature type="transmembrane region" description="Helical" evidence="7">
    <location>
        <begin position="292"/>
        <end position="313"/>
    </location>
</feature>
<evidence type="ECO:0000256" key="1">
    <source>
        <dbReference type="ARBA" id="ARBA00004651"/>
    </source>
</evidence>
<dbReference type="GO" id="GO:0005886">
    <property type="term" value="C:plasma membrane"/>
    <property type="evidence" value="ECO:0007669"/>
    <property type="project" value="UniProtKB-SubCell"/>
</dbReference>
<dbReference type="AlphaFoldDB" id="A0A5J6WU52"/>
<evidence type="ECO:0000256" key="3">
    <source>
        <dbReference type="ARBA" id="ARBA00022475"/>
    </source>
</evidence>
<dbReference type="NCBIfam" id="TIGR03148">
    <property type="entry name" value="cyt_nit_nrfD"/>
    <property type="match status" value="1"/>
</dbReference>
<sequence length="319" mass="34660">MILPADPFHFPSLVWDWPIAIYLFLLGISAGSVTFAVLLKQKRLGRDAARSGVVKAAAILGPGAVILGLLILIFHLARPWTFWKLMFHYQFDSVMSMGVMLFQIYMAVLLIWLGGVFAPAIAALRARLLGERFGWVDALLARLPHADRFVEPLLLLLAALLGAYTGFLLSALKSYPMLNNPVLPVLFLVSGLSSGVASCILMATTAFKTDAHGEEVHFLHRFETPLVLIEALLLLCFFTGLWFGDGQKVVALTSAIGGGFWAQVFWFGVVGIGLAAPLLLGHLLPGHGRGKLLIISGCSLTGILLLRYFILYAGQMTVA</sequence>